<evidence type="ECO:0000313" key="2">
    <source>
        <dbReference type="Proteomes" id="UP000000851"/>
    </source>
</evidence>
<dbReference type="STRING" id="479433.Caci_2960"/>
<gene>
    <name evidence="1" type="ordered locus">Caci_2960</name>
</gene>
<dbReference type="EMBL" id="CP001700">
    <property type="protein sequence ID" value="ACU71869.1"/>
    <property type="molecule type" value="Genomic_DNA"/>
</dbReference>
<dbReference type="InParanoid" id="C7Q2X7"/>
<protein>
    <submittedName>
        <fullName evidence="1">Uncharacterized protein</fullName>
    </submittedName>
</protein>
<proteinExistence type="predicted"/>
<dbReference type="Proteomes" id="UP000000851">
    <property type="component" value="Chromosome"/>
</dbReference>
<evidence type="ECO:0000313" key="1">
    <source>
        <dbReference type="EMBL" id="ACU71869.1"/>
    </source>
</evidence>
<reference evidence="1 2" key="1">
    <citation type="journal article" date="2009" name="Stand. Genomic Sci.">
        <title>Complete genome sequence of Catenulispora acidiphila type strain (ID 139908).</title>
        <authorList>
            <person name="Copeland A."/>
            <person name="Lapidus A."/>
            <person name="Glavina Del Rio T."/>
            <person name="Nolan M."/>
            <person name="Lucas S."/>
            <person name="Chen F."/>
            <person name="Tice H."/>
            <person name="Cheng J.F."/>
            <person name="Bruce D."/>
            <person name="Goodwin L."/>
            <person name="Pitluck S."/>
            <person name="Mikhailova N."/>
            <person name="Pati A."/>
            <person name="Ivanova N."/>
            <person name="Mavromatis K."/>
            <person name="Chen A."/>
            <person name="Palaniappan K."/>
            <person name="Chain P."/>
            <person name="Land M."/>
            <person name="Hauser L."/>
            <person name="Chang Y.J."/>
            <person name="Jeffries C.D."/>
            <person name="Chertkov O."/>
            <person name="Brettin T."/>
            <person name="Detter J.C."/>
            <person name="Han C."/>
            <person name="Ali Z."/>
            <person name="Tindall B.J."/>
            <person name="Goker M."/>
            <person name="Bristow J."/>
            <person name="Eisen J.A."/>
            <person name="Markowitz V."/>
            <person name="Hugenholtz P."/>
            <person name="Kyrpides N.C."/>
            <person name="Klenk H.P."/>
        </authorList>
    </citation>
    <scope>NUCLEOTIDE SEQUENCE [LARGE SCALE GENOMIC DNA]</scope>
    <source>
        <strain evidence="2">DSM 44928 / JCM 14897 / NBRC 102108 / NRRL B-24433 / ID139908</strain>
    </source>
</reference>
<dbReference type="KEGG" id="cai:Caci_2960"/>
<accession>C7Q2X7</accession>
<name>C7Q2X7_CATAD</name>
<dbReference type="RefSeq" id="WP_012787162.1">
    <property type="nucleotide sequence ID" value="NC_013131.1"/>
</dbReference>
<keyword evidence="2" id="KW-1185">Reference proteome</keyword>
<dbReference type="HOGENOM" id="CLU_2179096_0_0_11"/>
<dbReference type="AlphaFoldDB" id="C7Q2X7"/>
<sequence length="109" mass="12134">MSEEHNPILAASTFDAERLERLLAENIVDSALAVTRARYAPFQATYDAAFDDWERMMDASGLPDPMGTYAVLNIHYPQILDDRGFVGCMHCGVPWRCPPFAGLAVQELT</sequence>
<organism evidence="1 2">
    <name type="scientific">Catenulispora acidiphila (strain DSM 44928 / JCM 14897 / NBRC 102108 / NRRL B-24433 / ID139908)</name>
    <dbReference type="NCBI Taxonomy" id="479433"/>
    <lineage>
        <taxon>Bacteria</taxon>
        <taxon>Bacillati</taxon>
        <taxon>Actinomycetota</taxon>
        <taxon>Actinomycetes</taxon>
        <taxon>Catenulisporales</taxon>
        <taxon>Catenulisporaceae</taxon>
        <taxon>Catenulispora</taxon>
    </lineage>
</organism>